<organism evidence="1 2">
    <name type="scientific">Novosphingobium mathurense</name>
    <dbReference type="NCBI Taxonomy" id="428990"/>
    <lineage>
        <taxon>Bacteria</taxon>
        <taxon>Pseudomonadati</taxon>
        <taxon>Pseudomonadota</taxon>
        <taxon>Alphaproteobacteria</taxon>
        <taxon>Sphingomonadales</taxon>
        <taxon>Sphingomonadaceae</taxon>
        <taxon>Novosphingobium</taxon>
    </lineage>
</organism>
<accession>A0A1U6HTV8</accession>
<dbReference type="EMBL" id="FVZE01000003">
    <property type="protein sequence ID" value="SLJ99081.1"/>
    <property type="molecule type" value="Genomic_DNA"/>
</dbReference>
<gene>
    <name evidence="1" type="ORF">SAMN06295987_10335</name>
</gene>
<dbReference type="AlphaFoldDB" id="A0A1U6HTV8"/>
<evidence type="ECO:0000313" key="2">
    <source>
        <dbReference type="Proteomes" id="UP000190989"/>
    </source>
</evidence>
<name>A0A1U6HTV8_9SPHN</name>
<keyword evidence="2" id="KW-1185">Reference proteome</keyword>
<reference evidence="2" key="1">
    <citation type="submission" date="2017-02" db="EMBL/GenBank/DDBJ databases">
        <authorList>
            <person name="Varghese N."/>
            <person name="Submissions S."/>
        </authorList>
    </citation>
    <scope>NUCLEOTIDE SEQUENCE [LARGE SCALE GENOMIC DNA]</scope>
    <source>
        <strain evidence="2">SM117</strain>
    </source>
</reference>
<sequence>MGEIQDRPLQGSHLMIPHVALSLGGPTLNGFIATLENPFMANEGQA</sequence>
<dbReference type="STRING" id="428990.SAMN06295987_10335"/>
<protein>
    <submittedName>
        <fullName evidence="1">Uncharacterized protein</fullName>
    </submittedName>
</protein>
<dbReference type="Proteomes" id="UP000190989">
    <property type="component" value="Unassembled WGS sequence"/>
</dbReference>
<proteinExistence type="predicted"/>
<evidence type="ECO:0000313" key="1">
    <source>
        <dbReference type="EMBL" id="SLJ99081.1"/>
    </source>
</evidence>